<sequence length="113" mass="12189">MAYYGVDLTQVIAGHGPAPSLVLALAQRLPDTSLTVALAAGGRQHFGWGVDRHLMADVFDAVNQNTRATGHWAKGKAPTIPAWPRPKPAGPAADPSPRRPVTVADLYQRFQRR</sequence>
<feature type="region of interest" description="Disordered" evidence="1">
    <location>
        <begin position="69"/>
        <end position="104"/>
    </location>
</feature>
<proteinExistence type="predicted"/>
<evidence type="ECO:0000313" key="3">
    <source>
        <dbReference type="Proteomes" id="UP000636960"/>
    </source>
</evidence>
<dbReference type="Proteomes" id="UP000636960">
    <property type="component" value="Unassembled WGS sequence"/>
</dbReference>
<evidence type="ECO:0000313" key="2">
    <source>
        <dbReference type="EMBL" id="GIF02230.1"/>
    </source>
</evidence>
<accession>A0A919KBD6</accession>
<organism evidence="2 3">
    <name type="scientific">Paractinoplanes rishiriensis</name>
    <dbReference type="NCBI Taxonomy" id="1050105"/>
    <lineage>
        <taxon>Bacteria</taxon>
        <taxon>Bacillati</taxon>
        <taxon>Actinomycetota</taxon>
        <taxon>Actinomycetes</taxon>
        <taxon>Micromonosporales</taxon>
        <taxon>Micromonosporaceae</taxon>
        <taxon>Paractinoplanes</taxon>
    </lineage>
</organism>
<dbReference type="EMBL" id="BOMV01000125">
    <property type="protein sequence ID" value="GIF02230.1"/>
    <property type="molecule type" value="Genomic_DNA"/>
</dbReference>
<gene>
    <name evidence="2" type="ORF">Ari01nite_96940</name>
</gene>
<name>A0A919KBD6_9ACTN</name>
<protein>
    <submittedName>
        <fullName evidence="2">Uncharacterized protein</fullName>
    </submittedName>
</protein>
<reference evidence="2" key="1">
    <citation type="submission" date="2021-01" db="EMBL/GenBank/DDBJ databases">
        <title>Whole genome shotgun sequence of Actinoplanes rishiriensis NBRC 108556.</title>
        <authorList>
            <person name="Komaki H."/>
            <person name="Tamura T."/>
        </authorList>
    </citation>
    <scope>NUCLEOTIDE SEQUENCE</scope>
    <source>
        <strain evidence="2">NBRC 108556</strain>
    </source>
</reference>
<dbReference type="RefSeq" id="WP_239163681.1">
    <property type="nucleotide sequence ID" value="NZ_BOMV01000125.1"/>
</dbReference>
<keyword evidence="3" id="KW-1185">Reference proteome</keyword>
<evidence type="ECO:0000256" key="1">
    <source>
        <dbReference type="SAM" id="MobiDB-lite"/>
    </source>
</evidence>
<comment type="caution">
    <text evidence="2">The sequence shown here is derived from an EMBL/GenBank/DDBJ whole genome shotgun (WGS) entry which is preliminary data.</text>
</comment>
<dbReference type="AlphaFoldDB" id="A0A919KBD6"/>